<evidence type="ECO:0000313" key="1">
    <source>
        <dbReference type="EMBL" id="MBN7771979.1"/>
    </source>
</evidence>
<comment type="caution">
    <text evidence="1">The sequence shown here is derived from an EMBL/GenBank/DDBJ whole genome shotgun (WGS) entry which is preliminary data.</text>
</comment>
<organism evidence="1 2">
    <name type="scientific">Clostridium aminobutyricum</name>
    <dbReference type="NCBI Taxonomy" id="33953"/>
    <lineage>
        <taxon>Bacteria</taxon>
        <taxon>Bacillati</taxon>
        <taxon>Bacillota</taxon>
        <taxon>Clostridia</taxon>
        <taxon>Eubacteriales</taxon>
        <taxon>Clostridiaceae</taxon>
        <taxon>Clostridium</taxon>
    </lineage>
</organism>
<dbReference type="EMBL" id="JAFJZZ010000001">
    <property type="protein sequence ID" value="MBN7771979.1"/>
    <property type="molecule type" value="Genomic_DNA"/>
</dbReference>
<proteinExistence type="predicted"/>
<evidence type="ECO:0000313" key="2">
    <source>
        <dbReference type="Proteomes" id="UP000664545"/>
    </source>
</evidence>
<keyword evidence="2" id="KW-1185">Reference proteome</keyword>
<reference evidence="1" key="1">
    <citation type="submission" date="2021-02" db="EMBL/GenBank/DDBJ databases">
        <title>Abyssanaerobacter marinus gen.nov., sp., nov, anaerobic bacterium isolated from the Onnuri vent field of Indian Ocean and suggestion of Mogibacteriaceae fam. nov., and proposal of reclassification of ambiguous this family's genus member.</title>
        <authorList>
            <person name="Kim Y.J."/>
            <person name="Yang J.-A."/>
        </authorList>
    </citation>
    <scope>NUCLEOTIDE SEQUENCE</scope>
    <source>
        <strain evidence="1">DSM 2634</strain>
    </source>
</reference>
<accession>A0A939D5Z3</accession>
<dbReference type="Proteomes" id="UP000664545">
    <property type="component" value="Unassembled WGS sequence"/>
</dbReference>
<name>A0A939D5Z3_CLOAM</name>
<protein>
    <submittedName>
        <fullName evidence="1">Uncharacterized protein</fullName>
    </submittedName>
</protein>
<gene>
    <name evidence="1" type="ORF">JYB65_01200</name>
</gene>
<sequence>MANEVKTCKFKVTNGQLIAGTAVPTAVNKLGSEGIKKFAEIVVKEVTAATSVKFIPIVNQVAAAVALIGVINTAFGNSGFNVTVTLKYITKLNPSIGEYVSGYSIDSISVVPY</sequence>
<dbReference type="AlphaFoldDB" id="A0A939D5Z3"/>
<dbReference type="RefSeq" id="WP_206580758.1">
    <property type="nucleotide sequence ID" value="NZ_JAFJZZ010000001.1"/>
</dbReference>